<dbReference type="PROSITE" id="PS51462">
    <property type="entry name" value="NUDIX"/>
    <property type="match status" value="1"/>
</dbReference>
<dbReference type="InterPro" id="IPR029401">
    <property type="entry name" value="Nudix_N"/>
</dbReference>
<name>A0ABU6K5A5_9RHOO</name>
<dbReference type="Proteomes" id="UP001331561">
    <property type="component" value="Unassembled WGS sequence"/>
</dbReference>
<keyword evidence="3" id="KW-1185">Reference proteome</keyword>
<gene>
    <name evidence="2" type="ORF">VVD49_14770</name>
</gene>
<dbReference type="PANTHER" id="PTHR43222:SF2">
    <property type="entry name" value="NUDIX HYDROLASE 23, CHLOROPLASTIC"/>
    <property type="match status" value="1"/>
</dbReference>
<dbReference type="Pfam" id="PF00293">
    <property type="entry name" value="NUDIX"/>
    <property type="match status" value="1"/>
</dbReference>
<dbReference type="PANTHER" id="PTHR43222">
    <property type="entry name" value="NUDIX HYDROLASE 23"/>
    <property type="match status" value="1"/>
</dbReference>
<sequence>MNFCSNCGATVKQRIPEGDTALRDVCDQCGTIHYINPKMVVGALAEWEGKILLCRRAIEPRRGMWTLPAGFMEMAETTAEAALRETREEACARVELIELYTLVNIAHIGQVHMFYRARLPEPVFAAGEESLEVALFDEASIPWDDIAFRSVSLALRQFFADRAKRDFHFRTYDLAPQTSF</sequence>
<evidence type="ECO:0000313" key="2">
    <source>
        <dbReference type="EMBL" id="MEC5386993.1"/>
    </source>
</evidence>
<feature type="domain" description="Nudix hydrolase" evidence="1">
    <location>
        <begin position="36"/>
        <end position="159"/>
    </location>
</feature>
<reference evidence="2 3" key="1">
    <citation type="submission" date="2024-01" db="EMBL/GenBank/DDBJ databases">
        <title>Uliginosibacterium soil sp. nov.</title>
        <authorList>
            <person name="Lv Y."/>
        </authorList>
    </citation>
    <scope>NUCLEOTIDE SEQUENCE [LARGE SCALE GENOMIC DNA]</scope>
    <source>
        <strain evidence="2 3">H3</strain>
    </source>
</reference>
<dbReference type="RefSeq" id="WP_327599942.1">
    <property type="nucleotide sequence ID" value="NZ_JAYXHS010000002.1"/>
</dbReference>
<comment type="caution">
    <text evidence="2">The sequence shown here is derived from an EMBL/GenBank/DDBJ whole genome shotgun (WGS) entry which is preliminary data.</text>
</comment>
<proteinExistence type="predicted"/>
<evidence type="ECO:0000259" key="1">
    <source>
        <dbReference type="PROSITE" id="PS51462"/>
    </source>
</evidence>
<protein>
    <submittedName>
        <fullName evidence="2">NUDIX hydrolase</fullName>
        <ecNumber evidence="2">3.6.-.-</ecNumber>
    </submittedName>
</protein>
<dbReference type="EMBL" id="JAYXHS010000002">
    <property type="protein sequence ID" value="MEC5386993.1"/>
    <property type="molecule type" value="Genomic_DNA"/>
</dbReference>
<accession>A0ABU6K5A5</accession>
<dbReference type="EC" id="3.6.-.-" evidence="2"/>
<evidence type="ECO:0000313" key="3">
    <source>
        <dbReference type="Proteomes" id="UP001331561"/>
    </source>
</evidence>
<dbReference type="SUPFAM" id="SSF55811">
    <property type="entry name" value="Nudix"/>
    <property type="match status" value="1"/>
</dbReference>
<dbReference type="CDD" id="cd04511">
    <property type="entry name" value="NUDIX_Hydrolase"/>
    <property type="match status" value="1"/>
</dbReference>
<organism evidence="2 3">
    <name type="scientific">Uliginosibacterium silvisoli</name>
    <dbReference type="NCBI Taxonomy" id="3114758"/>
    <lineage>
        <taxon>Bacteria</taxon>
        <taxon>Pseudomonadati</taxon>
        <taxon>Pseudomonadota</taxon>
        <taxon>Betaproteobacteria</taxon>
        <taxon>Rhodocyclales</taxon>
        <taxon>Zoogloeaceae</taxon>
        <taxon>Uliginosibacterium</taxon>
    </lineage>
</organism>
<dbReference type="InterPro" id="IPR015797">
    <property type="entry name" value="NUDIX_hydrolase-like_dom_sf"/>
</dbReference>
<dbReference type="Gene3D" id="2.20.70.10">
    <property type="match status" value="1"/>
</dbReference>
<dbReference type="GO" id="GO:0016787">
    <property type="term" value="F:hydrolase activity"/>
    <property type="evidence" value="ECO:0007669"/>
    <property type="project" value="UniProtKB-KW"/>
</dbReference>
<keyword evidence="2" id="KW-0378">Hydrolase</keyword>
<dbReference type="Gene3D" id="3.90.79.10">
    <property type="entry name" value="Nucleoside Triphosphate Pyrophosphohydrolase"/>
    <property type="match status" value="1"/>
</dbReference>
<dbReference type="InterPro" id="IPR000086">
    <property type="entry name" value="NUDIX_hydrolase_dom"/>
</dbReference>
<dbReference type="Pfam" id="PF14803">
    <property type="entry name" value="Zn_ribbon_Nudix"/>
    <property type="match status" value="1"/>
</dbReference>